<evidence type="ECO:0000313" key="2">
    <source>
        <dbReference type="EMBL" id="CAF1201896.1"/>
    </source>
</evidence>
<proteinExistence type="predicted"/>
<keyword evidence="4" id="KW-1185">Reference proteome</keyword>
<evidence type="ECO:0000313" key="4">
    <source>
        <dbReference type="Proteomes" id="UP000663829"/>
    </source>
</evidence>
<dbReference type="EMBL" id="CAJNOQ010008611">
    <property type="protein sequence ID" value="CAF1201896.1"/>
    <property type="molecule type" value="Genomic_DNA"/>
</dbReference>
<gene>
    <name evidence="2" type="ORF">GPM918_LOCUS23764</name>
    <name evidence="3" type="ORF">SRO942_LOCUS23763</name>
</gene>
<accession>A0A814W8Y6</accession>
<feature type="region of interest" description="Disordered" evidence="1">
    <location>
        <begin position="241"/>
        <end position="272"/>
    </location>
</feature>
<dbReference type="Pfam" id="PF06869">
    <property type="entry name" value="DUF1258"/>
    <property type="match status" value="1"/>
</dbReference>
<sequence>LSLSPSIIENNDIQNETYLHYYTSISTEKYCQELASILRSADINKTQSTQGLLAAMNVDNLFKTRRICLLCQRDLHYKDKKCSKCRSVDEKTIANVYDVNVEKVLTTTIQRLSSEIEENKQKINVCNDEQQTNDVVFEKLYQQLLKQNSTQNIISLLLHLDGVGLTKSTRSKMWLFSGSIIEVPSKHRYRRYNMVLMSIWVGYTEPHIHMWLKSIVNESNYMKNQGTYQCCEERLRKEMKLAQQGDEEKNEESDQDSPSSTSESSSSQCLHPSESLLPRTQLVIDTSINDNNRRDSFDDLFLEEPSLSHQKQEHFVACARLDGKGEDDEFKIERFVDDDAGCATETDSDGGDEYKTGMFVGCFDEITTGFEVSKYEHSQ</sequence>
<reference evidence="2" key="1">
    <citation type="submission" date="2021-02" db="EMBL/GenBank/DDBJ databases">
        <authorList>
            <person name="Nowell W R."/>
        </authorList>
    </citation>
    <scope>NUCLEOTIDE SEQUENCE</scope>
</reference>
<feature type="compositionally biased region" description="Low complexity" evidence="1">
    <location>
        <begin position="256"/>
        <end position="268"/>
    </location>
</feature>
<feature type="non-terminal residue" evidence="2">
    <location>
        <position position="1"/>
    </location>
</feature>
<dbReference type="EMBL" id="CAJOBC010008612">
    <property type="protein sequence ID" value="CAF3966350.1"/>
    <property type="molecule type" value="Genomic_DNA"/>
</dbReference>
<dbReference type="Proteomes" id="UP000663829">
    <property type="component" value="Unassembled WGS sequence"/>
</dbReference>
<name>A0A814W8Y6_9BILA</name>
<protein>
    <submittedName>
        <fullName evidence="2">Uncharacterized protein</fullName>
    </submittedName>
</protein>
<organism evidence="2 4">
    <name type="scientific">Didymodactylos carnosus</name>
    <dbReference type="NCBI Taxonomy" id="1234261"/>
    <lineage>
        <taxon>Eukaryota</taxon>
        <taxon>Metazoa</taxon>
        <taxon>Spiralia</taxon>
        <taxon>Gnathifera</taxon>
        <taxon>Rotifera</taxon>
        <taxon>Eurotatoria</taxon>
        <taxon>Bdelloidea</taxon>
        <taxon>Philodinida</taxon>
        <taxon>Philodinidae</taxon>
        <taxon>Didymodactylos</taxon>
    </lineage>
</organism>
<dbReference type="InterPro" id="IPR009667">
    <property type="entry name" value="DUF1258"/>
</dbReference>
<dbReference type="AlphaFoldDB" id="A0A814W8Y6"/>
<comment type="caution">
    <text evidence="2">The sequence shown here is derived from an EMBL/GenBank/DDBJ whole genome shotgun (WGS) entry which is preliminary data.</text>
</comment>
<evidence type="ECO:0000256" key="1">
    <source>
        <dbReference type="SAM" id="MobiDB-lite"/>
    </source>
</evidence>
<evidence type="ECO:0000313" key="3">
    <source>
        <dbReference type="EMBL" id="CAF3966350.1"/>
    </source>
</evidence>
<dbReference type="Proteomes" id="UP000681722">
    <property type="component" value="Unassembled WGS sequence"/>
</dbReference>
<dbReference type="OrthoDB" id="10050231at2759"/>